<dbReference type="CDD" id="cd00170">
    <property type="entry name" value="SEC14"/>
    <property type="match status" value="1"/>
</dbReference>
<dbReference type="Proteomes" id="UP000886998">
    <property type="component" value="Unassembled WGS sequence"/>
</dbReference>
<dbReference type="Pfam" id="PF03765">
    <property type="entry name" value="CRAL_TRIO_N"/>
    <property type="match status" value="1"/>
</dbReference>
<name>A0A8X6Y041_9ARAC</name>
<accession>A0A8X6Y041</accession>
<organism evidence="2 3">
    <name type="scientific">Trichonephila inaurata madagascariensis</name>
    <dbReference type="NCBI Taxonomy" id="2747483"/>
    <lineage>
        <taxon>Eukaryota</taxon>
        <taxon>Metazoa</taxon>
        <taxon>Ecdysozoa</taxon>
        <taxon>Arthropoda</taxon>
        <taxon>Chelicerata</taxon>
        <taxon>Arachnida</taxon>
        <taxon>Araneae</taxon>
        <taxon>Araneomorphae</taxon>
        <taxon>Entelegynae</taxon>
        <taxon>Araneoidea</taxon>
        <taxon>Nephilidae</taxon>
        <taxon>Trichonephila</taxon>
        <taxon>Trichonephila inaurata</taxon>
    </lineage>
</organism>
<dbReference type="InterPro" id="IPR001251">
    <property type="entry name" value="CRAL-TRIO_dom"/>
</dbReference>
<gene>
    <name evidence="2" type="primary">TTPAL</name>
    <name evidence="2" type="ORF">TNIN_237391</name>
</gene>
<sequence>MASKYEEMMKAKGFLPYHLEKLPDKFIQIAKEELGETDEIRGPALEQFRKRILEDKKLKCPTNDEFLIQFLRARKYDVDKAMGLLRNYFNLLSSHPEIFDNLDKEKMDKLTCSDVFNILPFRNNDGCLLLTIKIKNWDSDDIDVEVLFCTAAAILFSLVNYPANQICGARVLYDVKNYSFKQMRTFIPKHLTFVIKALRNNLPIRFKSIHLINEGNVYHYAWQFLRLFVSEKIKSRIYMHGDTKEEIQKYIPKEVLPPEFGGDLINYNDDDWLTKEVEKIYDEFLKMMKTFYS</sequence>
<dbReference type="GO" id="GO:1902936">
    <property type="term" value="F:phosphatidylinositol bisphosphate binding"/>
    <property type="evidence" value="ECO:0007669"/>
    <property type="project" value="TreeGrafter"/>
</dbReference>
<dbReference type="InterPro" id="IPR036273">
    <property type="entry name" value="CRAL/TRIO_N_dom_sf"/>
</dbReference>
<evidence type="ECO:0000259" key="1">
    <source>
        <dbReference type="PROSITE" id="PS50191"/>
    </source>
</evidence>
<comment type="caution">
    <text evidence="2">The sequence shown here is derived from an EMBL/GenBank/DDBJ whole genome shotgun (WGS) entry which is preliminary data.</text>
</comment>
<dbReference type="Gene3D" id="3.40.525.10">
    <property type="entry name" value="CRAL-TRIO lipid binding domain"/>
    <property type="match status" value="1"/>
</dbReference>
<dbReference type="EMBL" id="BMAV01013944">
    <property type="protein sequence ID" value="GFY61935.1"/>
    <property type="molecule type" value="Genomic_DNA"/>
</dbReference>
<dbReference type="OrthoDB" id="6512350at2759"/>
<dbReference type="SUPFAM" id="SSF46938">
    <property type="entry name" value="CRAL/TRIO N-terminal domain"/>
    <property type="match status" value="1"/>
</dbReference>
<dbReference type="PANTHER" id="PTHR10174">
    <property type="entry name" value="ALPHA-TOCOPHEROL TRANSFER PROTEIN-RELATED"/>
    <property type="match status" value="1"/>
</dbReference>
<dbReference type="PANTHER" id="PTHR10174:SF130">
    <property type="entry name" value="ALPHA-TOCOPHEROL TRANSFER PROTEIN-LIKE"/>
    <property type="match status" value="1"/>
</dbReference>
<protein>
    <submittedName>
        <fullName evidence="2">Alpha-tocopherol transfer protein-like</fullName>
    </submittedName>
</protein>
<feature type="domain" description="CRAL-TRIO" evidence="1">
    <location>
        <begin position="103"/>
        <end position="268"/>
    </location>
</feature>
<dbReference type="InterPro" id="IPR036865">
    <property type="entry name" value="CRAL-TRIO_dom_sf"/>
</dbReference>
<dbReference type="Gene3D" id="1.10.8.20">
    <property type="entry name" value="N-terminal domain of phosphatidylinositol transfer protein sec14p"/>
    <property type="match status" value="1"/>
</dbReference>
<dbReference type="AlphaFoldDB" id="A0A8X6Y041"/>
<evidence type="ECO:0000313" key="3">
    <source>
        <dbReference type="Proteomes" id="UP000886998"/>
    </source>
</evidence>
<dbReference type="InterPro" id="IPR011074">
    <property type="entry name" value="CRAL/TRIO_N_dom"/>
</dbReference>
<reference evidence="2" key="1">
    <citation type="submission" date="2020-08" db="EMBL/GenBank/DDBJ databases">
        <title>Multicomponent nature underlies the extraordinary mechanical properties of spider dragline silk.</title>
        <authorList>
            <person name="Kono N."/>
            <person name="Nakamura H."/>
            <person name="Mori M."/>
            <person name="Yoshida Y."/>
            <person name="Ohtoshi R."/>
            <person name="Malay A.D."/>
            <person name="Moran D.A.P."/>
            <person name="Tomita M."/>
            <person name="Numata K."/>
            <person name="Arakawa K."/>
        </authorList>
    </citation>
    <scope>NUCLEOTIDE SEQUENCE</scope>
</reference>
<dbReference type="PROSITE" id="PS50191">
    <property type="entry name" value="CRAL_TRIO"/>
    <property type="match status" value="1"/>
</dbReference>
<dbReference type="GO" id="GO:0016020">
    <property type="term" value="C:membrane"/>
    <property type="evidence" value="ECO:0007669"/>
    <property type="project" value="TreeGrafter"/>
</dbReference>
<dbReference type="SUPFAM" id="SSF52087">
    <property type="entry name" value="CRAL/TRIO domain"/>
    <property type="match status" value="1"/>
</dbReference>
<dbReference type="SMART" id="SM00516">
    <property type="entry name" value="SEC14"/>
    <property type="match status" value="1"/>
</dbReference>
<dbReference type="Gene3D" id="1.20.5.1200">
    <property type="entry name" value="Alpha-tocopherol transfer"/>
    <property type="match status" value="1"/>
</dbReference>
<keyword evidence="3" id="KW-1185">Reference proteome</keyword>
<dbReference type="SMART" id="SM01100">
    <property type="entry name" value="CRAL_TRIO_N"/>
    <property type="match status" value="1"/>
</dbReference>
<dbReference type="Pfam" id="PF00650">
    <property type="entry name" value="CRAL_TRIO"/>
    <property type="match status" value="1"/>
</dbReference>
<proteinExistence type="predicted"/>
<dbReference type="PRINTS" id="PR00180">
    <property type="entry name" value="CRETINALDHBP"/>
</dbReference>
<evidence type="ECO:0000313" key="2">
    <source>
        <dbReference type="EMBL" id="GFY61935.1"/>
    </source>
</evidence>